<feature type="domain" description="Transposable element P transposase-like RNase H" evidence="2">
    <location>
        <begin position="39"/>
        <end position="173"/>
    </location>
</feature>
<dbReference type="InterPro" id="IPR048366">
    <property type="entry name" value="TNP-like_GBD"/>
</dbReference>
<dbReference type="AlphaFoldDB" id="A0AAD5PXN3"/>
<proteinExistence type="predicted"/>
<accession>A0AAD5PXN3</accession>
<protein>
    <submittedName>
        <fullName evidence="4">Uncharacterized protein</fullName>
    </submittedName>
</protein>
<organism evidence="4 5">
    <name type="scientific">Daphnia sinensis</name>
    <dbReference type="NCBI Taxonomy" id="1820382"/>
    <lineage>
        <taxon>Eukaryota</taxon>
        <taxon>Metazoa</taxon>
        <taxon>Ecdysozoa</taxon>
        <taxon>Arthropoda</taxon>
        <taxon>Crustacea</taxon>
        <taxon>Branchiopoda</taxon>
        <taxon>Diplostraca</taxon>
        <taxon>Cladocera</taxon>
        <taxon>Anomopoda</taxon>
        <taxon>Daphniidae</taxon>
        <taxon>Daphnia</taxon>
        <taxon>Daphnia similis group</taxon>
    </lineage>
</organism>
<keyword evidence="5" id="KW-1185">Reference proteome</keyword>
<name>A0AAD5PXN3_9CRUS</name>
<dbReference type="Proteomes" id="UP000820818">
    <property type="component" value="Linkage Group LG2"/>
</dbReference>
<dbReference type="Pfam" id="PF21788">
    <property type="entry name" value="TNP-like_GBD"/>
    <property type="match status" value="1"/>
</dbReference>
<comment type="caution">
    <text evidence="4">The sequence shown here is derived from an EMBL/GenBank/DDBJ whole genome shotgun (WGS) entry which is preliminary data.</text>
</comment>
<evidence type="ECO:0000259" key="3">
    <source>
        <dbReference type="Pfam" id="PF21788"/>
    </source>
</evidence>
<evidence type="ECO:0000313" key="4">
    <source>
        <dbReference type="EMBL" id="KAI9563207.1"/>
    </source>
</evidence>
<dbReference type="EMBL" id="WJBH02000002">
    <property type="protein sequence ID" value="KAI9563207.1"/>
    <property type="molecule type" value="Genomic_DNA"/>
</dbReference>
<evidence type="ECO:0000313" key="5">
    <source>
        <dbReference type="Proteomes" id="UP000820818"/>
    </source>
</evidence>
<feature type="coiled-coil region" evidence="1">
    <location>
        <begin position="339"/>
        <end position="366"/>
    </location>
</feature>
<reference evidence="4 5" key="1">
    <citation type="submission" date="2022-05" db="EMBL/GenBank/DDBJ databases">
        <title>A multi-omics perspective on studying reproductive biology in Daphnia sinensis.</title>
        <authorList>
            <person name="Jia J."/>
        </authorList>
    </citation>
    <scope>NUCLEOTIDE SEQUENCE [LARGE SCALE GENOMIC DNA]</scope>
    <source>
        <strain evidence="4 5">WSL</strain>
    </source>
</reference>
<dbReference type="InterPro" id="IPR048365">
    <property type="entry name" value="TNP-like_RNaseH_N"/>
</dbReference>
<dbReference type="Pfam" id="PF21787">
    <property type="entry name" value="TNP-like_RNaseH_N"/>
    <property type="match status" value="1"/>
</dbReference>
<feature type="domain" description="Transposable element P transposase-like GTP-binding insertion" evidence="3">
    <location>
        <begin position="203"/>
        <end position="322"/>
    </location>
</feature>
<sequence length="700" mass="80665">MIKMKSSSVYRSLREKELLPLPSEETLRKIVSSMECCFGWNELALFNVGEDIKGKPEPDRWCSVMWDEIKLKPDMDWDKRSKKWRGIVDYGETLDKAAKDGTATHCLMFMVRFYKSNGVQVFGVFATKNAASGHILAELIVKSLISLHKVNAIVKNTVCDGSSANKLAYKHLGVNGKLVGGQHYMYHPLDSTSKLFFLFDVPHLLKTTKNNLLKHGKVMICLHREGHASSTVHFKNYEAIYLHEKDKQKKMVPSLSYGHIYPTNFEKMSVRRSSQFFSRHMSIAISEYGKNEKTKHLFQDYVVSAKFTLLMNNVFDVLNGRCVRDGITHANWGSKQQTLADMLNILDNTELLFDKLKNKMDDIDMEQDEDWDDFDENVADESEAKGENQKTTTEEKKNKKLVMFASQTTMEGWRMTIKSAIDLTEECFNAGYGCVLSGKWNQDALERFFGIVRSVKMHPTAKSILHIYRILSLYSSTTKVLNRNANIDQEDQLYNISSYRKCLLDRYKNNTKVLEDLKFSLHDKLLQELSIHFVTECAITKKATVDDKLVYDICGYLMRTRGYLIEYCETCKDSVVCDELLLPDDFDAAAYTQLRTKGGLTFVTVAMFESFRTIEVEVAAHFKNYSHVYKSDTFEVCIDAISSSNIHPIFCESHRNQSLPFLVMEYVHIRYFFESKRYRDLHFSKTNSAIHKHSKVSKCT</sequence>
<evidence type="ECO:0000259" key="2">
    <source>
        <dbReference type="Pfam" id="PF21787"/>
    </source>
</evidence>
<gene>
    <name evidence="4" type="ORF">GHT06_010665</name>
</gene>
<evidence type="ECO:0000256" key="1">
    <source>
        <dbReference type="SAM" id="Coils"/>
    </source>
</evidence>
<keyword evidence="1" id="KW-0175">Coiled coil</keyword>